<reference evidence="7 8" key="1">
    <citation type="submission" date="2017-09" db="EMBL/GenBank/DDBJ databases">
        <title>The Catabolism of 3,6-Dichlorosalicylic acid is Initiated by the Cytochrome P450 Monooxygenase DsmABC in Rhizorhabdus dicambivorans Ndbn-20.</title>
        <authorList>
            <person name="Na L."/>
        </authorList>
    </citation>
    <scope>NUCLEOTIDE SEQUENCE [LARGE SCALE GENOMIC DNA]</scope>
    <source>
        <strain evidence="7 8">Ndbn-20m</strain>
    </source>
</reference>
<accession>A0A2A4FU35</accession>
<dbReference type="AlphaFoldDB" id="A0A2A4FU35"/>
<name>A0A2A4FU35_9SPHN</name>
<evidence type="ECO:0000256" key="1">
    <source>
        <dbReference type="ARBA" id="ARBA00004651"/>
    </source>
</evidence>
<dbReference type="EMBL" id="NWUF01000017">
    <property type="protein sequence ID" value="PCE41240.1"/>
    <property type="molecule type" value="Genomic_DNA"/>
</dbReference>
<dbReference type="KEGG" id="rdi:CMV14_08395"/>
<dbReference type="InterPro" id="IPR050833">
    <property type="entry name" value="Poly_Biosynth_Transport"/>
</dbReference>
<keyword evidence="8" id="KW-1185">Reference proteome</keyword>
<dbReference type="RefSeq" id="WP_066968503.1">
    <property type="nucleotide sequence ID" value="NZ_CP023449.1"/>
</dbReference>
<organism evidence="7 8">
    <name type="scientific">Rhizorhabdus dicambivorans</name>
    <dbReference type="NCBI Taxonomy" id="1850238"/>
    <lineage>
        <taxon>Bacteria</taxon>
        <taxon>Pseudomonadati</taxon>
        <taxon>Pseudomonadota</taxon>
        <taxon>Alphaproteobacteria</taxon>
        <taxon>Sphingomonadales</taxon>
        <taxon>Sphingomonadaceae</taxon>
        <taxon>Rhizorhabdus</taxon>
    </lineage>
</organism>
<keyword evidence="4 6" id="KW-1133">Transmembrane helix</keyword>
<feature type="transmembrane region" description="Helical" evidence="6">
    <location>
        <begin position="469"/>
        <end position="491"/>
    </location>
</feature>
<comment type="caution">
    <text evidence="7">The sequence shown here is derived from an EMBL/GenBank/DDBJ whole genome shotgun (WGS) entry which is preliminary data.</text>
</comment>
<evidence type="ECO:0000256" key="2">
    <source>
        <dbReference type="ARBA" id="ARBA00022475"/>
    </source>
</evidence>
<evidence type="ECO:0000256" key="5">
    <source>
        <dbReference type="ARBA" id="ARBA00023136"/>
    </source>
</evidence>
<dbReference type="Proteomes" id="UP000218934">
    <property type="component" value="Unassembled WGS sequence"/>
</dbReference>
<sequence length="509" mass="53384">MSSPPPPEPPPGSRQVAKGAGTALLARAGGVIEIVSQPLYVWLFGLPTYGLYMVLWSAVNLVENFADLGMTSALQRVVPQAKDDAERAGALRQAMILGLLPCILIALAASLGAHWIAEIVNVAPKDRDRLATGIALFAWALPFWAYVEIATSALRARKAFGPEIRLRVMWEQLLRMVAAIVLAALGAGTLGLLIAHLCSLAITCIFSTRLLARYYRLDLVLGASATPTTTAHTLYAGLSVLPSNIVSRLFADAPPLILNLMIPGAAGASAAGLFAIARKLASGVQLIRQAFSYVMAPLASEAVRHDIRHVAEIYGFATRLTIVVATPVVCTIAGGGRALLALFGSPAQAAYAALALLTFTRLIEAVAGQASAIQSVISRYHHPLVGSAIGLGAALVIGWLLLPQGGMDGMAVAVSVGIALSVLTPMVQLWVHERIHPFAPPFARAAGVALLVGAAILLLSLLLSPLHHLLRIGIGALLLIGGIWLSGRFGLAEADKLALGKTARKLRLL</sequence>
<evidence type="ECO:0000256" key="3">
    <source>
        <dbReference type="ARBA" id="ARBA00022692"/>
    </source>
</evidence>
<comment type="subcellular location">
    <subcellularLocation>
        <location evidence="1">Cell membrane</location>
        <topology evidence="1">Multi-pass membrane protein</topology>
    </subcellularLocation>
</comment>
<feature type="transmembrane region" description="Helical" evidence="6">
    <location>
        <begin position="340"/>
        <end position="363"/>
    </location>
</feature>
<dbReference type="GO" id="GO:0005886">
    <property type="term" value="C:plasma membrane"/>
    <property type="evidence" value="ECO:0007669"/>
    <property type="project" value="UniProtKB-SubCell"/>
</dbReference>
<keyword evidence="5 6" id="KW-0472">Membrane</keyword>
<feature type="transmembrane region" description="Helical" evidence="6">
    <location>
        <begin position="168"/>
        <end position="187"/>
    </location>
</feature>
<proteinExistence type="predicted"/>
<gene>
    <name evidence="7" type="ORF">COO09_16315</name>
</gene>
<keyword evidence="2" id="KW-1003">Cell membrane</keyword>
<evidence type="ECO:0000313" key="7">
    <source>
        <dbReference type="EMBL" id="PCE41240.1"/>
    </source>
</evidence>
<feature type="transmembrane region" description="Helical" evidence="6">
    <location>
        <begin position="384"/>
        <end position="403"/>
    </location>
</feature>
<dbReference type="Pfam" id="PF13440">
    <property type="entry name" value="Polysacc_synt_3"/>
    <property type="match status" value="1"/>
</dbReference>
<evidence type="ECO:0000256" key="6">
    <source>
        <dbReference type="SAM" id="Phobius"/>
    </source>
</evidence>
<feature type="transmembrane region" description="Helical" evidence="6">
    <location>
        <begin position="442"/>
        <end position="463"/>
    </location>
</feature>
<dbReference type="OrthoDB" id="7417248at2"/>
<keyword evidence="3 6" id="KW-0812">Transmembrane</keyword>
<evidence type="ECO:0000313" key="8">
    <source>
        <dbReference type="Proteomes" id="UP000218934"/>
    </source>
</evidence>
<feature type="transmembrane region" description="Helical" evidence="6">
    <location>
        <begin position="39"/>
        <end position="62"/>
    </location>
</feature>
<feature type="transmembrane region" description="Helical" evidence="6">
    <location>
        <begin position="256"/>
        <end position="277"/>
    </location>
</feature>
<evidence type="ECO:0000256" key="4">
    <source>
        <dbReference type="ARBA" id="ARBA00022989"/>
    </source>
</evidence>
<dbReference type="PANTHER" id="PTHR30250:SF11">
    <property type="entry name" value="O-ANTIGEN TRANSPORTER-RELATED"/>
    <property type="match status" value="1"/>
</dbReference>
<feature type="transmembrane region" description="Helical" evidence="6">
    <location>
        <begin position="129"/>
        <end position="147"/>
    </location>
</feature>
<protein>
    <submittedName>
        <fullName evidence="7">Polysaccharide biosynthesis protein</fullName>
    </submittedName>
</protein>
<dbReference type="PANTHER" id="PTHR30250">
    <property type="entry name" value="PST FAMILY PREDICTED COLANIC ACID TRANSPORTER"/>
    <property type="match status" value="1"/>
</dbReference>
<feature type="transmembrane region" description="Helical" evidence="6">
    <location>
        <begin position="409"/>
        <end position="430"/>
    </location>
</feature>
<feature type="transmembrane region" description="Helical" evidence="6">
    <location>
        <begin position="96"/>
        <end position="117"/>
    </location>
</feature>